<dbReference type="EMBL" id="BMJE01000003">
    <property type="protein sequence ID" value="GGB76487.1"/>
    <property type="molecule type" value="Genomic_DNA"/>
</dbReference>
<keyword evidence="1" id="KW-0812">Transmembrane</keyword>
<gene>
    <name evidence="2" type="ORF">GCM10007424_15620</name>
</gene>
<comment type="caution">
    <text evidence="2">The sequence shown here is derived from an EMBL/GenBank/DDBJ whole genome shotgun (WGS) entry which is preliminary data.</text>
</comment>
<feature type="transmembrane region" description="Helical" evidence="1">
    <location>
        <begin position="191"/>
        <end position="210"/>
    </location>
</feature>
<reference evidence="3" key="1">
    <citation type="journal article" date="2019" name="Int. J. Syst. Evol. Microbiol.">
        <title>The Global Catalogue of Microorganisms (GCM) 10K type strain sequencing project: providing services to taxonomists for standard genome sequencing and annotation.</title>
        <authorList>
            <consortium name="The Broad Institute Genomics Platform"/>
            <consortium name="The Broad Institute Genome Sequencing Center for Infectious Disease"/>
            <person name="Wu L."/>
            <person name="Ma J."/>
        </authorList>
    </citation>
    <scope>NUCLEOTIDE SEQUENCE [LARGE SCALE GENOMIC DNA]</scope>
    <source>
        <strain evidence="3">CGMCC 1.15461</strain>
    </source>
</reference>
<keyword evidence="1" id="KW-1133">Transmembrane helix</keyword>
<evidence type="ECO:0008006" key="4">
    <source>
        <dbReference type="Google" id="ProtNLM"/>
    </source>
</evidence>
<sequence>MTFLDFSKKLSEVSPIFLIIGIIVGSIYYRKLDTLHKSIFFYLVLMLLVDFLSRYFGFISNKNNNLIILIVYSLVEVIVVSYFYYKFLLKKVHKLLKAICFAAILYIAYEFIYYAFFDTNVKSFQPYAKVADNFVIILLALSFLQEKIDDFKEQKWDNFRLNIVILVFFTFNTLIFLPINFIVNENSGVKFYFWAGNSILLLLFYSYLIGKIWKNGKQNKLQEK</sequence>
<evidence type="ECO:0000313" key="2">
    <source>
        <dbReference type="EMBL" id="GGB76487.1"/>
    </source>
</evidence>
<evidence type="ECO:0000313" key="3">
    <source>
        <dbReference type="Proteomes" id="UP000615760"/>
    </source>
</evidence>
<feature type="transmembrane region" description="Helical" evidence="1">
    <location>
        <begin position="127"/>
        <end position="144"/>
    </location>
</feature>
<proteinExistence type="predicted"/>
<keyword evidence="1" id="KW-0472">Membrane</keyword>
<accession>A0ABQ1JSI9</accession>
<protein>
    <recommendedName>
        <fullName evidence="4">Histidine kinase</fullName>
    </recommendedName>
</protein>
<keyword evidence="3" id="KW-1185">Reference proteome</keyword>
<organism evidence="2 3">
    <name type="scientific">Flavobacterium suaedae</name>
    <dbReference type="NCBI Taxonomy" id="1767027"/>
    <lineage>
        <taxon>Bacteria</taxon>
        <taxon>Pseudomonadati</taxon>
        <taxon>Bacteroidota</taxon>
        <taxon>Flavobacteriia</taxon>
        <taxon>Flavobacteriales</taxon>
        <taxon>Flavobacteriaceae</taxon>
        <taxon>Flavobacterium</taxon>
    </lineage>
</organism>
<feature type="transmembrane region" description="Helical" evidence="1">
    <location>
        <begin position="159"/>
        <end position="179"/>
    </location>
</feature>
<name>A0ABQ1JSI9_9FLAO</name>
<evidence type="ECO:0000256" key="1">
    <source>
        <dbReference type="SAM" id="Phobius"/>
    </source>
</evidence>
<feature type="transmembrane region" description="Helical" evidence="1">
    <location>
        <begin position="12"/>
        <end position="29"/>
    </location>
</feature>
<feature type="transmembrane region" description="Helical" evidence="1">
    <location>
        <begin position="66"/>
        <end position="84"/>
    </location>
</feature>
<dbReference type="Proteomes" id="UP000615760">
    <property type="component" value="Unassembled WGS sequence"/>
</dbReference>
<feature type="transmembrane region" description="Helical" evidence="1">
    <location>
        <begin position="41"/>
        <end position="60"/>
    </location>
</feature>
<feature type="transmembrane region" description="Helical" evidence="1">
    <location>
        <begin position="96"/>
        <end position="115"/>
    </location>
</feature>